<dbReference type="Proteomes" id="UP000041254">
    <property type="component" value="Unassembled WGS sequence"/>
</dbReference>
<protein>
    <submittedName>
        <fullName evidence="2">Uncharacterized protein</fullName>
    </submittedName>
</protein>
<dbReference type="PhylomeDB" id="A0A0G4EBH3"/>
<dbReference type="VEuPathDB" id="CryptoDB:Vbra_6900"/>
<evidence type="ECO:0000313" key="2">
    <source>
        <dbReference type="EMBL" id="CEL92622.1"/>
    </source>
</evidence>
<keyword evidence="3" id="KW-1185">Reference proteome</keyword>
<feature type="region of interest" description="Disordered" evidence="1">
    <location>
        <begin position="97"/>
        <end position="135"/>
    </location>
</feature>
<proteinExistence type="predicted"/>
<organism evidence="2 3">
    <name type="scientific">Vitrella brassicaformis (strain CCMP3155)</name>
    <dbReference type="NCBI Taxonomy" id="1169540"/>
    <lineage>
        <taxon>Eukaryota</taxon>
        <taxon>Sar</taxon>
        <taxon>Alveolata</taxon>
        <taxon>Colpodellida</taxon>
        <taxon>Vitrellaceae</taxon>
        <taxon>Vitrella</taxon>
    </lineage>
</organism>
<evidence type="ECO:0000313" key="3">
    <source>
        <dbReference type="Proteomes" id="UP000041254"/>
    </source>
</evidence>
<name>A0A0G4EBH3_VITBC</name>
<accession>A0A0G4EBH3</accession>
<dbReference type="EMBL" id="CDMY01000091">
    <property type="protein sequence ID" value="CEL92622.1"/>
    <property type="molecule type" value="Genomic_DNA"/>
</dbReference>
<sequence length="135" mass="15340">MFCIAKDLGDLLSGSNSFVPFGRFRRSFHLPDECHRTQMGLARGLGTYDYLRAPQFDLEDVHNDSYSRTYFDLPEKYKYDQTTQTGIGAADTFYLPAQRKTTHPQDTTCSSRKDGLGQRSSLTEMGTWSPHKGLD</sequence>
<evidence type="ECO:0000256" key="1">
    <source>
        <dbReference type="SAM" id="MobiDB-lite"/>
    </source>
</evidence>
<gene>
    <name evidence="2" type="ORF">Vbra_6900</name>
</gene>
<reference evidence="2 3" key="1">
    <citation type="submission" date="2014-11" db="EMBL/GenBank/DDBJ databases">
        <authorList>
            <person name="Zhu J."/>
            <person name="Qi W."/>
            <person name="Song R."/>
        </authorList>
    </citation>
    <scope>NUCLEOTIDE SEQUENCE [LARGE SCALE GENOMIC DNA]</scope>
</reference>
<dbReference type="AlphaFoldDB" id="A0A0G4EBH3"/>
<dbReference type="InParanoid" id="A0A0G4EBH3"/>